<feature type="compositionally biased region" description="Polar residues" evidence="1">
    <location>
        <begin position="31"/>
        <end position="40"/>
    </location>
</feature>
<dbReference type="AlphaFoldDB" id="A0A0F9BV09"/>
<dbReference type="EMBL" id="LAZR01039131">
    <property type="protein sequence ID" value="KKL17767.1"/>
    <property type="molecule type" value="Genomic_DNA"/>
</dbReference>
<sequence length="49" mass="5499">SEQLGMKKDSLALAVLGEKEKPTDGFEPSTPGLQNQSSTIELRWQLQRR</sequence>
<gene>
    <name evidence="2" type="ORF">LCGC14_2482260</name>
</gene>
<proteinExistence type="predicted"/>
<protein>
    <submittedName>
        <fullName evidence="2">Uncharacterized protein</fullName>
    </submittedName>
</protein>
<evidence type="ECO:0000313" key="2">
    <source>
        <dbReference type="EMBL" id="KKL17767.1"/>
    </source>
</evidence>
<feature type="region of interest" description="Disordered" evidence="1">
    <location>
        <begin position="18"/>
        <end position="41"/>
    </location>
</feature>
<evidence type="ECO:0000256" key="1">
    <source>
        <dbReference type="SAM" id="MobiDB-lite"/>
    </source>
</evidence>
<comment type="caution">
    <text evidence="2">The sequence shown here is derived from an EMBL/GenBank/DDBJ whole genome shotgun (WGS) entry which is preliminary data.</text>
</comment>
<reference evidence="2" key="1">
    <citation type="journal article" date="2015" name="Nature">
        <title>Complex archaea that bridge the gap between prokaryotes and eukaryotes.</title>
        <authorList>
            <person name="Spang A."/>
            <person name="Saw J.H."/>
            <person name="Jorgensen S.L."/>
            <person name="Zaremba-Niedzwiedzka K."/>
            <person name="Martijn J."/>
            <person name="Lind A.E."/>
            <person name="van Eijk R."/>
            <person name="Schleper C."/>
            <person name="Guy L."/>
            <person name="Ettema T.J."/>
        </authorList>
    </citation>
    <scope>NUCLEOTIDE SEQUENCE</scope>
</reference>
<name>A0A0F9BV09_9ZZZZ</name>
<feature type="non-terminal residue" evidence="2">
    <location>
        <position position="1"/>
    </location>
</feature>
<organism evidence="2">
    <name type="scientific">marine sediment metagenome</name>
    <dbReference type="NCBI Taxonomy" id="412755"/>
    <lineage>
        <taxon>unclassified sequences</taxon>
        <taxon>metagenomes</taxon>
        <taxon>ecological metagenomes</taxon>
    </lineage>
</organism>
<accession>A0A0F9BV09</accession>